<proteinExistence type="inferred from homology"/>
<gene>
    <name evidence="8" type="ORF">GCM10017056_48220</name>
</gene>
<reference evidence="8" key="1">
    <citation type="journal article" date="2014" name="Int. J. Syst. Evol. Microbiol.">
        <title>Complete genome sequence of Corynebacterium casei LMG S-19264T (=DSM 44701T), isolated from a smear-ripened cheese.</title>
        <authorList>
            <consortium name="US DOE Joint Genome Institute (JGI-PGF)"/>
            <person name="Walter F."/>
            <person name="Albersmeier A."/>
            <person name="Kalinowski J."/>
            <person name="Ruckert C."/>
        </authorList>
    </citation>
    <scope>NUCLEOTIDE SEQUENCE</scope>
    <source>
        <strain evidence="8">KCTC 42650</strain>
    </source>
</reference>
<feature type="transmembrane region" description="Helical" evidence="7">
    <location>
        <begin position="392"/>
        <end position="413"/>
    </location>
</feature>
<feature type="transmembrane region" description="Helical" evidence="7">
    <location>
        <begin position="100"/>
        <end position="117"/>
    </location>
</feature>
<dbReference type="PANTHER" id="PTHR30250">
    <property type="entry name" value="PST FAMILY PREDICTED COLANIC ACID TRANSPORTER"/>
    <property type="match status" value="1"/>
</dbReference>
<dbReference type="Proteomes" id="UP000626220">
    <property type="component" value="Unassembled WGS sequence"/>
</dbReference>
<comment type="similarity">
    <text evidence="2">Belongs to the polysaccharide synthase family.</text>
</comment>
<feature type="transmembrane region" description="Helical" evidence="7">
    <location>
        <begin position="123"/>
        <end position="140"/>
    </location>
</feature>
<keyword evidence="9" id="KW-1185">Reference proteome</keyword>
<protein>
    <submittedName>
        <fullName evidence="8">Lipopolysaccharide biosynthesis protein</fullName>
    </submittedName>
</protein>
<evidence type="ECO:0000256" key="2">
    <source>
        <dbReference type="ARBA" id="ARBA00007430"/>
    </source>
</evidence>
<feature type="transmembrane region" description="Helical" evidence="7">
    <location>
        <begin position="152"/>
        <end position="175"/>
    </location>
</feature>
<feature type="transmembrane region" description="Helical" evidence="7">
    <location>
        <begin position="366"/>
        <end position="386"/>
    </location>
</feature>
<dbReference type="InterPro" id="IPR050833">
    <property type="entry name" value="Poly_Biosynth_Transport"/>
</dbReference>
<dbReference type="RefSeq" id="WP_189682696.1">
    <property type="nucleotide sequence ID" value="NZ_BNCJ01000029.1"/>
</dbReference>
<dbReference type="AlphaFoldDB" id="A0A8J3M9Y5"/>
<keyword evidence="3" id="KW-1003">Cell membrane</keyword>
<name>A0A8J3M9Y5_9RHOB</name>
<keyword evidence="4 7" id="KW-0812">Transmembrane</keyword>
<dbReference type="Pfam" id="PF13440">
    <property type="entry name" value="Polysacc_synt_3"/>
    <property type="match status" value="1"/>
</dbReference>
<evidence type="ECO:0000256" key="7">
    <source>
        <dbReference type="SAM" id="Phobius"/>
    </source>
</evidence>
<comment type="caution">
    <text evidence="8">The sequence shown here is derived from an EMBL/GenBank/DDBJ whole genome shotgun (WGS) entry which is preliminary data.</text>
</comment>
<dbReference type="PANTHER" id="PTHR30250:SF10">
    <property type="entry name" value="LIPOPOLYSACCHARIDE BIOSYNTHESIS PROTEIN WZXC"/>
    <property type="match status" value="1"/>
</dbReference>
<organism evidence="8 9">
    <name type="scientific">Seohaeicola zhoushanensis</name>
    <dbReference type="NCBI Taxonomy" id="1569283"/>
    <lineage>
        <taxon>Bacteria</taxon>
        <taxon>Pseudomonadati</taxon>
        <taxon>Pseudomonadota</taxon>
        <taxon>Alphaproteobacteria</taxon>
        <taxon>Rhodobacterales</taxon>
        <taxon>Roseobacteraceae</taxon>
        <taxon>Seohaeicola</taxon>
    </lineage>
</organism>
<feature type="transmembrane region" description="Helical" evidence="7">
    <location>
        <begin position="214"/>
        <end position="235"/>
    </location>
</feature>
<evidence type="ECO:0000256" key="1">
    <source>
        <dbReference type="ARBA" id="ARBA00004651"/>
    </source>
</evidence>
<keyword evidence="6 7" id="KW-0472">Membrane</keyword>
<dbReference type="GO" id="GO:0005886">
    <property type="term" value="C:plasma membrane"/>
    <property type="evidence" value="ECO:0007669"/>
    <property type="project" value="UniProtKB-SubCell"/>
</dbReference>
<sequence length="451" mass="49053">MKFSFSWLTRDGLKARALRGSSLTVLQIGGSNVLRLASNLILTRILFPEAFGLMALVQTFLQGMKMLSDSGVTPSIIRSKNSDDADFLNTAWTVQVCRGLILWLLTCILALPAAGFFDEPMLAQILPVTGLSLLISGFTTTKGATAQRDMRLGLQTAISIGTQAMGIAITVLLAWWLENVWALVIGGLISTTSAVVLQHYLLPGMNNRFCWNRAAFNEIFSFGKFIFLSSALGFIMNQGDRLVLGKYLPLAEFGIYNIGAMLATLPFMVSKALNDAIVFPLFRHLPIAANPANRRKVFTARRLVLGASLAGNALLAFAGVPLVDLLYDQRYTMAGPVVVLMCLALVPQTIFFSYRAVFMAAGDSRSPFFFVVIGATAQVPLLLLAVQTMGTFGVILVPGLVTMLLSPLRVRLLRRHNGWDTRGDLLLGTFGFATTGAACLLYWDRIILLAG</sequence>
<comment type="subcellular location">
    <subcellularLocation>
        <location evidence="1">Cell membrane</location>
        <topology evidence="1">Multi-pass membrane protein</topology>
    </subcellularLocation>
</comment>
<evidence type="ECO:0000256" key="5">
    <source>
        <dbReference type="ARBA" id="ARBA00022989"/>
    </source>
</evidence>
<evidence type="ECO:0000313" key="9">
    <source>
        <dbReference type="Proteomes" id="UP000626220"/>
    </source>
</evidence>
<evidence type="ECO:0000256" key="6">
    <source>
        <dbReference type="ARBA" id="ARBA00023136"/>
    </source>
</evidence>
<evidence type="ECO:0000256" key="3">
    <source>
        <dbReference type="ARBA" id="ARBA00022475"/>
    </source>
</evidence>
<evidence type="ECO:0000313" key="8">
    <source>
        <dbReference type="EMBL" id="GHF71708.1"/>
    </source>
</evidence>
<accession>A0A8J3M9Y5</accession>
<keyword evidence="5 7" id="KW-1133">Transmembrane helix</keyword>
<feature type="transmembrane region" description="Helical" evidence="7">
    <location>
        <begin position="303"/>
        <end position="327"/>
    </location>
</feature>
<reference evidence="8" key="2">
    <citation type="submission" date="2020-09" db="EMBL/GenBank/DDBJ databases">
        <authorList>
            <person name="Sun Q."/>
            <person name="Kim S."/>
        </authorList>
    </citation>
    <scope>NUCLEOTIDE SEQUENCE</scope>
    <source>
        <strain evidence="8">KCTC 42650</strain>
    </source>
</reference>
<feature type="transmembrane region" description="Helical" evidence="7">
    <location>
        <begin position="425"/>
        <end position="443"/>
    </location>
</feature>
<feature type="transmembrane region" description="Helical" evidence="7">
    <location>
        <begin position="333"/>
        <end position="354"/>
    </location>
</feature>
<feature type="transmembrane region" description="Helical" evidence="7">
    <location>
        <begin position="181"/>
        <end position="202"/>
    </location>
</feature>
<feature type="transmembrane region" description="Helical" evidence="7">
    <location>
        <begin position="255"/>
        <end position="282"/>
    </location>
</feature>
<evidence type="ECO:0000256" key="4">
    <source>
        <dbReference type="ARBA" id="ARBA00022692"/>
    </source>
</evidence>
<dbReference type="EMBL" id="BNCJ01000029">
    <property type="protein sequence ID" value="GHF71708.1"/>
    <property type="molecule type" value="Genomic_DNA"/>
</dbReference>